<dbReference type="EMBL" id="AP025735">
    <property type="protein sequence ID" value="BDI20960.1"/>
    <property type="molecule type" value="Genomic_DNA"/>
</dbReference>
<evidence type="ECO:0000256" key="1">
    <source>
        <dbReference type="SAM" id="MobiDB-lite"/>
    </source>
</evidence>
<sequence>MKEFNTNNLITYISIGLAGLIFTAKYYPQNQTAVAESQSKAIIKNTTESDTDDQVDDSAISVLQQNRPLRMSISVDNPSFLKVRVGQEIKKGDVISDNSTERDRLDKQKKSVKLQIDNLKSKAIPEPFKPKALLGLKPLPPAIFSEESAAIAQSKMKLSQAEALLEARTQLLQSDNPERRAESENAEAGFQIASLKVAEQEQMIQSMRDMKLSTEILQHEEAKLKQLQSEMDQANSALDQAKAKLNASAILQQQELQQLQINVRLAQSDLEVAESRLTAAQNRRQLTEYDANLNEARRQQQENQTQQEYSRQQQQYAQSVRDRDYQLAQLAISLTNIEDKLAQIPMLRSPRNGYIRRIKPWTGKDGKYTTTITISAATNSSKNGGSTSTVTIPSPNPSSTSQNPR</sequence>
<organism evidence="2 3">
    <name type="scientific">Nostoc cf. commune SO-36</name>
    <dbReference type="NCBI Taxonomy" id="449208"/>
    <lineage>
        <taxon>Bacteria</taxon>
        <taxon>Bacillati</taxon>
        <taxon>Cyanobacteriota</taxon>
        <taxon>Cyanophyceae</taxon>
        <taxon>Nostocales</taxon>
        <taxon>Nostocaceae</taxon>
        <taxon>Nostoc</taxon>
    </lineage>
</organism>
<evidence type="ECO:0000313" key="3">
    <source>
        <dbReference type="Proteomes" id="UP001055453"/>
    </source>
</evidence>
<feature type="region of interest" description="Disordered" evidence="1">
    <location>
        <begin position="377"/>
        <end position="405"/>
    </location>
</feature>
<geneLocation type="plasmid" evidence="2 3">
    <name>pANSO36C</name>
</geneLocation>
<reference evidence="2" key="1">
    <citation type="submission" date="2022-04" db="EMBL/GenBank/DDBJ databases">
        <title>Complete genome sequence of a cyanobacterium, Nostoc sp. SO-36, isolated in Antarctica.</title>
        <authorList>
            <person name="Kanesaki Y."/>
            <person name="Effendi D."/>
            <person name="Sakamoto T."/>
            <person name="Ohtani S."/>
            <person name="Awai K."/>
        </authorList>
    </citation>
    <scope>NUCLEOTIDE SEQUENCE</scope>
    <source>
        <strain evidence="2">SO-36</strain>
        <plasmid evidence="2">pANSO36C</plasmid>
    </source>
</reference>
<keyword evidence="2" id="KW-0614">Plasmid</keyword>
<dbReference type="RefSeq" id="WP_251961003.1">
    <property type="nucleotide sequence ID" value="NZ_AP025735.1"/>
</dbReference>
<name>A0ABM7ZCF5_NOSCO</name>
<keyword evidence="3" id="KW-1185">Reference proteome</keyword>
<evidence type="ECO:0000313" key="2">
    <source>
        <dbReference type="EMBL" id="BDI20960.1"/>
    </source>
</evidence>
<accession>A0ABM7ZCF5</accession>
<feature type="compositionally biased region" description="Low complexity" evidence="1">
    <location>
        <begin position="301"/>
        <end position="317"/>
    </location>
</feature>
<protein>
    <submittedName>
        <fullName evidence="2">Uncharacterized protein</fullName>
    </submittedName>
</protein>
<feature type="region of interest" description="Disordered" evidence="1">
    <location>
        <begin position="296"/>
        <end position="317"/>
    </location>
</feature>
<dbReference type="Proteomes" id="UP001055453">
    <property type="component" value="Plasmid pANSO36C"/>
</dbReference>
<gene>
    <name evidence="2" type="ORF">ANSO36C_67620</name>
</gene>
<proteinExistence type="predicted"/>